<evidence type="ECO:0000313" key="3">
    <source>
        <dbReference type="Proteomes" id="UP000249542"/>
    </source>
</evidence>
<dbReference type="InterPro" id="IPR052189">
    <property type="entry name" value="L-asp_N-monooxygenase_NS-form"/>
</dbReference>
<gene>
    <name evidence="2" type="ORF">LX95_00891</name>
</gene>
<dbReference type="PANTHER" id="PTHR40254">
    <property type="entry name" value="BLR0577 PROTEIN"/>
    <property type="match status" value="1"/>
</dbReference>
<organism evidence="2 3">
    <name type="scientific">Mesonia algae</name>
    <dbReference type="NCBI Taxonomy" id="213248"/>
    <lineage>
        <taxon>Bacteria</taxon>
        <taxon>Pseudomonadati</taxon>
        <taxon>Bacteroidota</taxon>
        <taxon>Flavobacteriia</taxon>
        <taxon>Flavobacteriales</taxon>
        <taxon>Flavobacteriaceae</taxon>
        <taxon>Mesonia</taxon>
    </lineage>
</organism>
<proteinExistence type="predicted"/>
<keyword evidence="3" id="KW-1185">Reference proteome</keyword>
<dbReference type="AlphaFoldDB" id="A0A2W7ISY4"/>
<accession>A0A2W7ISY4</accession>
<comment type="caution">
    <text evidence="2">The sequence shown here is derived from an EMBL/GenBank/DDBJ whole genome shotgun (WGS) entry which is preliminary data.</text>
</comment>
<evidence type="ECO:0000313" key="2">
    <source>
        <dbReference type="EMBL" id="PZW42577.1"/>
    </source>
</evidence>
<name>A0A2W7ISY4_9FLAO</name>
<reference evidence="2 3" key="1">
    <citation type="submission" date="2018-06" db="EMBL/GenBank/DDBJ databases">
        <title>Genomic Encyclopedia of Archaeal and Bacterial Type Strains, Phase II (KMG-II): from individual species to whole genera.</title>
        <authorList>
            <person name="Goeker M."/>
        </authorList>
    </citation>
    <scope>NUCLEOTIDE SEQUENCE [LARGE SCALE GENOMIC DNA]</scope>
    <source>
        <strain evidence="2 3">DSM 15361</strain>
    </source>
</reference>
<dbReference type="Proteomes" id="UP000249542">
    <property type="component" value="Unassembled WGS sequence"/>
</dbReference>
<dbReference type="PANTHER" id="PTHR40254:SF1">
    <property type="entry name" value="BLR0577 PROTEIN"/>
    <property type="match status" value="1"/>
</dbReference>
<dbReference type="Pfam" id="PF13454">
    <property type="entry name" value="NAD_binding_9"/>
    <property type="match status" value="1"/>
</dbReference>
<dbReference type="InterPro" id="IPR038732">
    <property type="entry name" value="HpyO/CreE_NAD-binding"/>
</dbReference>
<dbReference type="EMBL" id="QKYV01000002">
    <property type="protein sequence ID" value="PZW42577.1"/>
    <property type="molecule type" value="Genomic_DNA"/>
</dbReference>
<protein>
    <submittedName>
        <fullName evidence="2">FAD-NAD(P)-binding protein</fullName>
    </submittedName>
</protein>
<evidence type="ECO:0000259" key="1">
    <source>
        <dbReference type="Pfam" id="PF13454"/>
    </source>
</evidence>
<sequence length="584" mass="66931">MNKVKNQKQVPFQVAIIGFGPKGLYALERIIAEIQHTKITRPLEIHLFNKTSFFGSGDVYRSDQPLSLLMNYSNHNIQFKHQKPPFLKTNTFQDFLPWLAKKTNQKTEELQYKYAPRAVVGSFLEYCFQSLLKLLPEHVEVQTHIASVIDVIPVEEKYEIVTQEGKTPPTKVDNILFTTGHFWNRQQIKPSKKTSSFIDFIYPVTQQLSGIPSTAIVGIKGLGLTFIDAVLALTENINPLSDSASAKNACKIIPFSRSGIPMIPRTGEPDRDRELKFFTEEKLSPFINGKKADFEKDLLPLLKQEYTYAYYETAFKINGFSIGGFENYTDLEKQITLFHKKHPEVEKWNWDKVFFPFSELRELTHDHVCDYIEQMCKEATLKKGSSPLMEAIAVWRKVSPLFNKIYSFGGLTAESQEKFDRVYFGLFNRLSYGPPVENLLKILTLAKNKVIDFSYARSPEIVTLKDDKVYKIVNQTSSTTIDFLINATIPRAADKKEKEGLYKNLVQRKLVTEFINRHEGKYSTGSVYINKEGKIINSQEEVQPNLSCYGTPTEGITFDNDTLSNSRNNFSEYWAKSIIKQIAN</sequence>
<dbReference type="RefSeq" id="WP_111540229.1">
    <property type="nucleotide sequence ID" value="NZ_QKYV01000002.1"/>
</dbReference>
<feature type="domain" description="FAD-dependent urate hydroxylase HpyO/Asp monooxygenase CreE-like FAD/NAD(P)-binding" evidence="1">
    <location>
        <begin position="15"/>
        <end position="182"/>
    </location>
</feature>